<feature type="transmembrane region" description="Helical" evidence="3">
    <location>
        <begin position="600"/>
        <end position="618"/>
    </location>
</feature>
<dbReference type="InterPro" id="IPR001258">
    <property type="entry name" value="NHL_repeat"/>
</dbReference>
<feature type="transmembrane region" description="Helical" evidence="3">
    <location>
        <begin position="417"/>
        <end position="442"/>
    </location>
</feature>
<dbReference type="Pfam" id="PF01436">
    <property type="entry name" value="NHL"/>
    <property type="match status" value="5"/>
</dbReference>
<dbReference type="Pfam" id="PF13231">
    <property type="entry name" value="PMT_2"/>
    <property type="match status" value="1"/>
</dbReference>
<name>A0ABU3NJA9_9CHLR</name>
<feature type="transmembrane region" description="Helical" evidence="3">
    <location>
        <begin position="127"/>
        <end position="144"/>
    </location>
</feature>
<proteinExistence type="predicted"/>
<dbReference type="NCBIfam" id="TIGR03663">
    <property type="entry name" value="flippase activity-associated protein Agl23"/>
    <property type="match status" value="1"/>
</dbReference>
<feature type="transmembrane region" description="Helical" evidence="3">
    <location>
        <begin position="304"/>
        <end position="329"/>
    </location>
</feature>
<dbReference type="PROSITE" id="PS51125">
    <property type="entry name" value="NHL"/>
    <property type="match status" value="5"/>
</dbReference>
<dbReference type="InterPro" id="IPR011042">
    <property type="entry name" value="6-blade_b-propeller_TolB-like"/>
</dbReference>
<evidence type="ECO:0000256" key="2">
    <source>
        <dbReference type="PROSITE-ProRule" id="PRU00504"/>
    </source>
</evidence>
<dbReference type="InterPro" id="IPR038731">
    <property type="entry name" value="RgtA/B/C-like"/>
</dbReference>
<keyword evidence="3" id="KW-0472">Membrane</keyword>
<feature type="transmembrane region" description="Helical" evidence="3">
    <location>
        <begin position="101"/>
        <end position="121"/>
    </location>
</feature>
<dbReference type="SUPFAM" id="SSF63829">
    <property type="entry name" value="Calcium-dependent phosphotriesterase"/>
    <property type="match status" value="1"/>
</dbReference>
<feature type="repeat" description="NHL" evidence="2">
    <location>
        <begin position="1114"/>
        <end position="1142"/>
    </location>
</feature>
<dbReference type="PANTHER" id="PTHR41710:SF2">
    <property type="entry name" value="GLYCOSYL TRANSFERASE FAMILY 39_83 DOMAIN-CONTAINING PROTEIN"/>
    <property type="match status" value="1"/>
</dbReference>
<dbReference type="Proteomes" id="UP001254165">
    <property type="component" value="Unassembled WGS sequence"/>
</dbReference>
<dbReference type="InterPro" id="IPR019962">
    <property type="entry name" value="CHP03663"/>
</dbReference>
<feature type="transmembrane region" description="Helical" evidence="3">
    <location>
        <begin position="524"/>
        <end position="545"/>
    </location>
</feature>
<feature type="transmembrane region" description="Helical" evidence="3">
    <location>
        <begin position="23"/>
        <end position="43"/>
    </location>
</feature>
<feature type="transmembrane region" description="Helical" evidence="3">
    <location>
        <begin position="225"/>
        <end position="250"/>
    </location>
</feature>
<feature type="repeat" description="NHL" evidence="2">
    <location>
        <begin position="859"/>
        <end position="902"/>
    </location>
</feature>
<feature type="repeat" description="NHL" evidence="2">
    <location>
        <begin position="1008"/>
        <end position="1051"/>
    </location>
</feature>
<organism evidence="5 6">
    <name type="scientific">Thermanaerothrix solaris</name>
    <dbReference type="NCBI Taxonomy" id="3058434"/>
    <lineage>
        <taxon>Bacteria</taxon>
        <taxon>Bacillati</taxon>
        <taxon>Chloroflexota</taxon>
        <taxon>Anaerolineae</taxon>
        <taxon>Anaerolineales</taxon>
        <taxon>Anaerolineaceae</taxon>
        <taxon>Thermanaerothrix</taxon>
    </lineage>
</organism>
<dbReference type="Gene3D" id="2.120.10.30">
    <property type="entry name" value="TolB, C-terminal domain"/>
    <property type="match status" value="2"/>
</dbReference>
<keyword evidence="3" id="KW-1133">Transmembrane helix</keyword>
<dbReference type="EMBL" id="JAUHMF010000001">
    <property type="protein sequence ID" value="MDT8896892.1"/>
    <property type="molecule type" value="Genomic_DNA"/>
</dbReference>
<feature type="repeat" description="NHL" evidence="2">
    <location>
        <begin position="922"/>
        <end position="955"/>
    </location>
</feature>
<feature type="transmembrane region" description="Helical" evidence="3">
    <location>
        <begin position="193"/>
        <end position="213"/>
    </location>
</feature>
<feature type="domain" description="Glycosyltransferase RgtA/B/C/D-like" evidence="4">
    <location>
        <begin position="77"/>
        <end position="218"/>
    </location>
</feature>
<evidence type="ECO:0000313" key="5">
    <source>
        <dbReference type="EMBL" id="MDT8896892.1"/>
    </source>
</evidence>
<dbReference type="RefSeq" id="WP_315623515.1">
    <property type="nucleotide sequence ID" value="NZ_JAUHMF010000001.1"/>
</dbReference>
<sequence length="1150" mass="129437">MNAQPTDNVHWLDRPVWKAFPKIRWETLLIIVILGLALFTRFYHLGDRVMSHDEVNHVVPSWELYMGRGYRHDPITHGPFQFHVVALSYFLFGDNDFTSRIPAALFSVATIMTVILGFRRYLGRNGAIIAGVLFLISPYMLFYGRYTRNEAFVAFWGGVTLLAVLKYLEAGERRWLYILTVVTALQFATKETAFIYTAQLLLFLAILFMLRSVRFPWPEARKHFLFNLALAGALFVLVLAIVLAGWNAIANRSGVPAEAGGVNPLQIIEAGLAVVAVVLGGMAGVILLREVGWEFLKQERSLDMLLLIGTLILPQLTAFPVKIFGVLLGQNWNPLDYSSVGILRSGIVLLILTLVALSIGLVWKPRLWLTNFVLFYGIFTVLYTTVFTNGFGFFTGIVGSLGYWLEQQGVNRGTQPWYYYAFLQIPMYEYVAALGTLLAIYFGWRYHRFSQLPGDSPITIEVPFTENPQLTLDVNQVPKVSEDVEKVEFTKPPVEERLPVLGLLVFWGITSLGAYSLAGEKMPWLTVHIALPLLLSAGWGLGALVDRIPWSLLKQSSAWVGLLLIPVFLSAIVGALMAWLGPVVPFSGYTLEYLQVTTTFLFASVTALLSGWGIFYVFRGWRKVDWIKLIVFYTFGFLGVLTFRTAATAAYINYDTAKEFLVYAHAASGPKEILAQVEEISRRLTRGLDIQVAYDNDALYPYWWYFRDYPNKRYFADNPTRDLRDVPIIIAGNSANWSKLDAITKGEFVQFEYMRLWWPMQDYYNLTWDRIWGAIRDPKMRAAVFQIWLNRDYTAYAQLTGNQNLTLEKWEPSAKLRFYVRKDVVAQMWNYGVLPEQVPTVEVDPYQKGMVQLTPDLVIGQVGLAGNQPGQFQNPRGIAIAPDGSIYVADSRNHRIQHLSARGEVLQVWGSFADSSTGEAPGGTFNEPWGVAVGPDGSVYVADTWNHRIQKFTSDGQFVTMWGYFGQAERPDAFWGPRDVAVDAQGRVYVTDTGNKRVVIFTSEGQYIAQFGGAGVEAGKFDEPVGIDVDTEGNIYIADTWNQRVQVITPDFSNNLFIPVREWEISGWYGQSLDNKPFISISPLGHVFVTDPEGYRVLEFDAQGNFVRGWGDYSTGTDGFGLPSGIAVDSQGRVWVSDAGNHVLLRFVLP</sequence>
<accession>A0ABU3NJA9</accession>
<feature type="transmembrane region" description="Helical" evidence="3">
    <location>
        <begin position="151"/>
        <end position="168"/>
    </location>
</feature>
<feature type="transmembrane region" description="Helical" evidence="3">
    <location>
        <begin position="498"/>
        <end position="518"/>
    </location>
</feature>
<keyword evidence="3" id="KW-0812">Transmembrane</keyword>
<feature type="transmembrane region" description="Helical" evidence="3">
    <location>
        <begin position="630"/>
        <end position="652"/>
    </location>
</feature>
<feature type="repeat" description="NHL" evidence="2">
    <location>
        <begin position="976"/>
        <end position="1004"/>
    </location>
</feature>
<gene>
    <name evidence="5" type="ORF">QYE77_01345</name>
</gene>
<evidence type="ECO:0000313" key="6">
    <source>
        <dbReference type="Proteomes" id="UP001254165"/>
    </source>
</evidence>
<dbReference type="PANTHER" id="PTHR41710">
    <property type="entry name" value="GLYCOSYL TRANSFERASE, FAMILY 39"/>
    <property type="match status" value="1"/>
</dbReference>
<dbReference type="CDD" id="cd05819">
    <property type="entry name" value="NHL"/>
    <property type="match status" value="1"/>
</dbReference>
<keyword evidence="6" id="KW-1185">Reference proteome</keyword>
<feature type="transmembrane region" description="Helical" evidence="3">
    <location>
        <begin position="341"/>
        <end position="363"/>
    </location>
</feature>
<protein>
    <submittedName>
        <fullName evidence="5">TIGR03663 family protein</fullName>
    </submittedName>
</protein>
<feature type="transmembrane region" description="Helical" evidence="3">
    <location>
        <begin position="270"/>
        <end position="292"/>
    </location>
</feature>
<evidence type="ECO:0000256" key="1">
    <source>
        <dbReference type="ARBA" id="ARBA00022737"/>
    </source>
</evidence>
<comment type="caution">
    <text evidence="5">The sequence shown here is derived from an EMBL/GenBank/DDBJ whole genome shotgun (WGS) entry which is preliminary data.</text>
</comment>
<feature type="transmembrane region" description="Helical" evidence="3">
    <location>
        <begin position="375"/>
        <end position="405"/>
    </location>
</feature>
<feature type="transmembrane region" description="Helical" evidence="3">
    <location>
        <begin position="557"/>
        <end position="580"/>
    </location>
</feature>
<keyword evidence="1" id="KW-0677">Repeat</keyword>
<evidence type="ECO:0000256" key="3">
    <source>
        <dbReference type="SAM" id="Phobius"/>
    </source>
</evidence>
<reference evidence="5 6" key="1">
    <citation type="submission" date="2023-07" db="EMBL/GenBank/DDBJ databases">
        <title>Novel species of Thermanaerothrix with wide hydrolytic capabilities.</title>
        <authorList>
            <person name="Zayulina K.S."/>
            <person name="Podosokorskaya O.A."/>
            <person name="Elcheninov A.G."/>
        </authorList>
    </citation>
    <scope>NUCLEOTIDE SEQUENCE [LARGE SCALE GENOMIC DNA]</scope>
    <source>
        <strain evidence="5 6">4228-RoL</strain>
    </source>
</reference>
<evidence type="ECO:0000259" key="4">
    <source>
        <dbReference type="Pfam" id="PF13231"/>
    </source>
</evidence>